<reference evidence="1" key="1">
    <citation type="submission" date="2022-10" db="EMBL/GenBank/DDBJ databases">
        <title>Culturing micro-colonial fungi from biological soil crusts in the Mojave desert and describing Neophaeococcomyces mojavensis, and introducing the new genera and species Taxawa tesnikishii.</title>
        <authorList>
            <person name="Kurbessoian T."/>
            <person name="Stajich J.E."/>
        </authorList>
    </citation>
    <scope>NUCLEOTIDE SEQUENCE</scope>
    <source>
        <strain evidence="1">JES_112</strain>
    </source>
</reference>
<accession>A0ACC2ZSQ7</accession>
<proteinExistence type="predicted"/>
<dbReference type="Proteomes" id="UP001172386">
    <property type="component" value="Unassembled WGS sequence"/>
</dbReference>
<organism evidence="1 2">
    <name type="scientific">Neophaeococcomyces mojaviensis</name>
    <dbReference type="NCBI Taxonomy" id="3383035"/>
    <lineage>
        <taxon>Eukaryota</taxon>
        <taxon>Fungi</taxon>
        <taxon>Dikarya</taxon>
        <taxon>Ascomycota</taxon>
        <taxon>Pezizomycotina</taxon>
        <taxon>Eurotiomycetes</taxon>
        <taxon>Chaetothyriomycetidae</taxon>
        <taxon>Chaetothyriales</taxon>
        <taxon>Chaetothyriales incertae sedis</taxon>
        <taxon>Neophaeococcomyces</taxon>
    </lineage>
</organism>
<keyword evidence="2" id="KW-1185">Reference proteome</keyword>
<evidence type="ECO:0000313" key="2">
    <source>
        <dbReference type="Proteomes" id="UP001172386"/>
    </source>
</evidence>
<protein>
    <submittedName>
        <fullName evidence="1">Uncharacterized protein</fullName>
    </submittedName>
</protein>
<dbReference type="EMBL" id="JAPDRQ010000323">
    <property type="protein sequence ID" value="KAJ9650637.1"/>
    <property type="molecule type" value="Genomic_DNA"/>
</dbReference>
<sequence>MRPVMPSALSRLVQAKLGEKNPEHQITLGQRIRELYYSTLQYDEDEYAWEFSRLLGHGSFGLAALFTKMTTARQVADQVVVKSELPQPSQYINDTRWDISIDAYHLAQLNARAPEGNIDASGNVHLRGYKYLTSWTSTATGRFFENHVDASGRVQRTQNLEWRSYLEFCPDRTLAQLVLLYTAWGYHLPEAFIWFSFHMLAKSCVSMDSHVQFPFCREKPSEDFGKSFNGSLIIHNDIKDENTFLGDRPTTAWGLPYVGYPCPKMADFGLSQVTSMGTNDNVAYNTQIGTYVWQPPEKRDPRRKKGLTDKQAVERTAGASFYPYKEYLMQYDGGVDDPNHNFRHAIGPPSNIFAVGLMMHNLITLDDIGDLDAQINFKLKNPAFLSQAELYLFDDVTTNLSDEDDYSDELKALVRECTRVEPEKRPTSLALYQKTYQGMQREQRRLLHVYNGDAGRIWRATRIQTGSEPQAWNQTPQGPFDNISHWSNQGRIQWWKTFVGMLEKYADPDQPRFFAQGRTHWLERWEAGWDFLRGQMAENRLTVCMPSVREGMYYQGPRLPRGGRSGPPKEEIDEGSFGEYAGPHHHQKVNNTVLSGETEDNPIVLDD</sequence>
<name>A0ACC2ZSQ7_9EURO</name>
<gene>
    <name evidence="1" type="ORF">H2198_010059</name>
</gene>
<evidence type="ECO:0000313" key="1">
    <source>
        <dbReference type="EMBL" id="KAJ9650637.1"/>
    </source>
</evidence>
<comment type="caution">
    <text evidence="1">The sequence shown here is derived from an EMBL/GenBank/DDBJ whole genome shotgun (WGS) entry which is preliminary data.</text>
</comment>